<organism evidence="1 2">
    <name type="scientific">Staurois parvus</name>
    <dbReference type="NCBI Taxonomy" id="386267"/>
    <lineage>
        <taxon>Eukaryota</taxon>
        <taxon>Metazoa</taxon>
        <taxon>Chordata</taxon>
        <taxon>Craniata</taxon>
        <taxon>Vertebrata</taxon>
        <taxon>Euteleostomi</taxon>
        <taxon>Amphibia</taxon>
        <taxon>Batrachia</taxon>
        <taxon>Anura</taxon>
        <taxon>Neobatrachia</taxon>
        <taxon>Ranoidea</taxon>
        <taxon>Ranidae</taxon>
        <taxon>Staurois</taxon>
    </lineage>
</organism>
<dbReference type="Proteomes" id="UP001162483">
    <property type="component" value="Unassembled WGS sequence"/>
</dbReference>
<protein>
    <submittedName>
        <fullName evidence="1">Uncharacterized protein</fullName>
    </submittedName>
</protein>
<accession>A0ABN9GFN9</accession>
<comment type="caution">
    <text evidence="1">The sequence shown here is derived from an EMBL/GenBank/DDBJ whole genome shotgun (WGS) entry which is preliminary data.</text>
</comment>
<reference evidence="1" key="1">
    <citation type="submission" date="2023-05" db="EMBL/GenBank/DDBJ databases">
        <authorList>
            <person name="Stuckert A."/>
        </authorList>
    </citation>
    <scope>NUCLEOTIDE SEQUENCE</scope>
</reference>
<gene>
    <name evidence="1" type="ORF">SPARVUS_LOCUS13858080</name>
</gene>
<evidence type="ECO:0000313" key="2">
    <source>
        <dbReference type="Proteomes" id="UP001162483"/>
    </source>
</evidence>
<proteinExistence type="predicted"/>
<sequence length="45" mass="5428">MVTRDSCSRVCSCYMYFSYICNVLHCNQKCRPHKVTHINKEITWE</sequence>
<dbReference type="EMBL" id="CATNWA010018371">
    <property type="protein sequence ID" value="CAI9606945.1"/>
    <property type="molecule type" value="Genomic_DNA"/>
</dbReference>
<evidence type="ECO:0000313" key="1">
    <source>
        <dbReference type="EMBL" id="CAI9606945.1"/>
    </source>
</evidence>
<keyword evidence="2" id="KW-1185">Reference proteome</keyword>
<name>A0ABN9GFN9_9NEOB</name>